<feature type="non-terminal residue" evidence="2">
    <location>
        <position position="97"/>
    </location>
</feature>
<sequence>MNASSGPHSGSARLAAGSGPDFPATAPAANPVFYRTYSRSQARGRESWAQVVSRNLEGLGRLGRLDRDELALMGRLQQEQKALPSGRWLWIGGTPWI</sequence>
<accession>A0A524RR24</accession>
<comment type="caution">
    <text evidence="2">The sequence shown here is derived from an EMBL/GenBank/DDBJ whole genome shotgun (WGS) entry which is preliminary data.</text>
</comment>
<evidence type="ECO:0000256" key="1">
    <source>
        <dbReference type="SAM" id="MobiDB-lite"/>
    </source>
</evidence>
<dbReference type="SUPFAM" id="SSF51998">
    <property type="entry name" value="PFL-like glycyl radical enzymes"/>
    <property type="match status" value="1"/>
</dbReference>
<protein>
    <submittedName>
        <fullName evidence="2">Ribonucleoside-triphosphate reductase, adenosylcobalamin-dependent</fullName>
    </submittedName>
</protein>
<reference evidence="2 3" key="1">
    <citation type="journal article" date="2019" name="mSystems">
        <title>Life at home and on the roam: Genomic adaptions reflect the dual lifestyle of an intracellular, facultative symbiont.</title>
        <authorList>
            <person name="Burgsdorf I."/>
        </authorList>
    </citation>
    <scope>NUCLEOTIDE SEQUENCE [LARGE SCALE GENOMIC DNA]</scope>
    <source>
        <strain evidence="2">277cV</strain>
    </source>
</reference>
<proteinExistence type="predicted"/>
<dbReference type="EMBL" id="SRMO01000006">
    <property type="protein sequence ID" value="TGG96646.1"/>
    <property type="molecule type" value="Genomic_DNA"/>
</dbReference>
<evidence type="ECO:0000313" key="3">
    <source>
        <dbReference type="Proteomes" id="UP000317990"/>
    </source>
</evidence>
<dbReference type="Gene3D" id="3.20.70.20">
    <property type="match status" value="1"/>
</dbReference>
<dbReference type="AlphaFoldDB" id="A0A524RR24"/>
<organism evidence="2 3">
    <name type="scientific">Aphanocapsa feldmannii 277cV</name>
    <dbReference type="NCBI Taxonomy" id="2507553"/>
    <lineage>
        <taxon>Bacteria</taxon>
        <taxon>Bacillati</taxon>
        <taxon>Cyanobacteriota</taxon>
        <taxon>Cyanophyceae</taxon>
        <taxon>Oscillatoriophycideae</taxon>
        <taxon>Chroococcales</taxon>
        <taxon>Microcystaceae</taxon>
        <taxon>Aphanocapsa</taxon>
    </lineage>
</organism>
<gene>
    <name evidence="2" type="ORF">ERJ67_00730</name>
</gene>
<feature type="region of interest" description="Disordered" evidence="1">
    <location>
        <begin position="1"/>
        <end position="28"/>
    </location>
</feature>
<evidence type="ECO:0000313" key="2">
    <source>
        <dbReference type="EMBL" id="TGG96646.1"/>
    </source>
</evidence>
<dbReference type="Proteomes" id="UP000317990">
    <property type="component" value="Unassembled WGS sequence"/>
</dbReference>
<name>A0A524RR24_9CHRO</name>